<organism evidence="1 2">
    <name type="scientific">Dyadobacter arcticus</name>
    <dbReference type="NCBI Taxonomy" id="1078754"/>
    <lineage>
        <taxon>Bacteria</taxon>
        <taxon>Pseudomonadati</taxon>
        <taxon>Bacteroidota</taxon>
        <taxon>Cytophagia</taxon>
        <taxon>Cytophagales</taxon>
        <taxon>Spirosomataceae</taxon>
        <taxon>Dyadobacter</taxon>
    </lineage>
</organism>
<dbReference type="Pfam" id="PF13385">
    <property type="entry name" value="Laminin_G_3"/>
    <property type="match status" value="1"/>
</dbReference>
<dbReference type="InterPro" id="IPR013320">
    <property type="entry name" value="ConA-like_dom_sf"/>
</dbReference>
<gene>
    <name evidence="1" type="ORF">FHS68_000578</name>
</gene>
<dbReference type="EMBL" id="JAASQJ010000001">
    <property type="protein sequence ID" value="NIJ51422.1"/>
    <property type="molecule type" value="Genomic_DNA"/>
</dbReference>
<reference evidence="1 2" key="1">
    <citation type="submission" date="2020-03" db="EMBL/GenBank/DDBJ databases">
        <title>Genomic Encyclopedia of Type Strains, Phase IV (KMG-IV): sequencing the most valuable type-strain genomes for metagenomic binning, comparative biology and taxonomic classification.</title>
        <authorList>
            <person name="Goeker M."/>
        </authorList>
    </citation>
    <scope>NUCLEOTIDE SEQUENCE [LARGE SCALE GENOMIC DNA]</scope>
    <source>
        <strain evidence="1 2">DSM 102865</strain>
    </source>
</reference>
<dbReference type="Gene3D" id="2.60.120.200">
    <property type="match status" value="1"/>
</dbReference>
<proteinExistence type="predicted"/>
<sequence>MKALTNKMIWVISGLLLVGASSCYEKFDPESYAPSVSIGGFTSTSEIASANLIAYFPFDGDYVDVVSKTAGTNTGTTFANGLKGKAMKGAKSGYVLFNPTAAILGLKSFTMTYWVNSQSTTAAGGIIGLVGLSKKDGFWGNIETFFENGGTTTDGIFKAHIQNDTLDTWVAKEGIVNLYNSWTHIALSYDATSSTFSIYVNGSKTATSTVPKFGNLKWKNPGQMVFGTVQFQTTPSLTTGAKGQDWASYLTGLLDEVRIYDVALKDNEVDALVKLESRGK</sequence>
<accession>A0ABX0UEK4</accession>
<comment type="caution">
    <text evidence="1">The sequence shown here is derived from an EMBL/GenBank/DDBJ whole genome shotgun (WGS) entry which is preliminary data.</text>
</comment>
<evidence type="ECO:0000313" key="2">
    <source>
        <dbReference type="Proteomes" id="UP001179181"/>
    </source>
</evidence>
<dbReference type="SUPFAM" id="SSF49899">
    <property type="entry name" value="Concanavalin A-like lectins/glucanases"/>
    <property type="match status" value="1"/>
</dbReference>
<keyword evidence="2" id="KW-1185">Reference proteome</keyword>
<evidence type="ECO:0000313" key="1">
    <source>
        <dbReference type="EMBL" id="NIJ51422.1"/>
    </source>
</evidence>
<evidence type="ECO:0008006" key="3">
    <source>
        <dbReference type="Google" id="ProtNLM"/>
    </source>
</evidence>
<dbReference type="RefSeq" id="WP_167267059.1">
    <property type="nucleotide sequence ID" value="NZ_JAASQJ010000001.1"/>
</dbReference>
<dbReference type="PROSITE" id="PS51257">
    <property type="entry name" value="PROKAR_LIPOPROTEIN"/>
    <property type="match status" value="1"/>
</dbReference>
<protein>
    <recommendedName>
        <fullName evidence="3">Concanavalin A-like lectin/glucanases superfamily protein</fullName>
    </recommendedName>
</protein>
<name>A0ABX0UEK4_9BACT</name>
<dbReference type="Proteomes" id="UP001179181">
    <property type="component" value="Unassembled WGS sequence"/>
</dbReference>